<dbReference type="InterPro" id="IPR016181">
    <property type="entry name" value="Acyl_CoA_acyltransferase"/>
</dbReference>
<dbReference type="SUPFAM" id="SSF55729">
    <property type="entry name" value="Acyl-CoA N-acyltransferases (Nat)"/>
    <property type="match status" value="1"/>
</dbReference>
<dbReference type="Gene3D" id="3.40.630.30">
    <property type="match status" value="1"/>
</dbReference>
<organism evidence="2 3">
    <name type="scientific">Candidatus Lokiarchaeum ossiferum</name>
    <dbReference type="NCBI Taxonomy" id="2951803"/>
    <lineage>
        <taxon>Archaea</taxon>
        <taxon>Promethearchaeati</taxon>
        <taxon>Promethearchaeota</taxon>
        <taxon>Promethearchaeia</taxon>
        <taxon>Promethearchaeales</taxon>
        <taxon>Promethearchaeaceae</taxon>
        <taxon>Candidatus Lokiarchaeum</taxon>
    </lineage>
</organism>
<dbReference type="PROSITE" id="PS51186">
    <property type="entry name" value="GNAT"/>
    <property type="match status" value="1"/>
</dbReference>
<dbReference type="EMBL" id="CP104013">
    <property type="protein sequence ID" value="UYP48546.1"/>
    <property type="molecule type" value="Genomic_DNA"/>
</dbReference>
<keyword evidence="3" id="KW-1185">Reference proteome</keyword>
<name>A0ABY6HYX6_9ARCH</name>
<dbReference type="CDD" id="cd04301">
    <property type="entry name" value="NAT_SF"/>
    <property type="match status" value="1"/>
</dbReference>
<dbReference type="Proteomes" id="UP001208689">
    <property type="component" value="Chromosome"/>
</dbReference>
<protein>
    <recommendedName>
        <fullName evidence="1">N-acetyltransferase domain-containing protein</fullName>
    </recommendedName>
</protein>
<feature type="domain" description="N-acetyltransferase" evidence="1">
    <location>
        <begin position="1"/>
        <end position="86"/>
    </location>
</feature>
<proteinExistence type="predicted"/>
<sequence length="86" mass="10249">MFNSIKEELDSYWIYRIMIDKKYQRKGLGVIALKKLIDLMTTLPECTRIAVGYQPKNVATHKFYSKMGFYDYRDRFGKEMAIILKI</sequence>
<dbReference type="InterPro" id="IPR000182">
    <property type="entry name" value="GNAT_dom"/>
</dbReference>
<accession>A0ABY6HYX6</accession>
<dbReference type="Pfam" id="PF00583">
    <property type="entry name" value="Acetyltransf_1"/>
    <property type="match status" value="1"/>
</dbReference>
<evidence type="ECO:0000313" key="3">
    <source>
        <dbReference type="Proteomes" id="UP001208689"/>
    </source>
</evidence>
<reference evidence="2" key="1">
    <citation type="submission" date="2022-09" db="EMBL/GenBank/DDBJ databases">
        <title>Actin cytoskeleton and complex cell architecture in an #Asgard archaeon.</title>
        <authorList>
            <person name="Ponce Toledo R.I."/>
            <person name="Schleper C."/>
            <person name="Rodrigues Oliveira T."/>
            <person name="Wollweber F."/>
            <person name="Xu J."/>
            <person name="Rittmann S."/>
            <person name="Klingl A."/>
            <person name="Pilhofer M."/>
        </authorList>
    </citation>
    <scope>NUCLEOTIDE SEQUENCE</scope>
    <source>
        <strain evidence="2">B-35</strain>
    </source>
</reference>
<evidence type="ECO:0000259" key="1">
    <source>
        <dbReference type="PROSITE" id="PS51186"/>
    </source>
</evidence>
<gene>
    <name evidence="2" type="ORF">NEF87_004831</name>
</gene>
<evidence type="ECO:0000313" key="2">
    <source>
        <dbReference type="EMBL" id="UYP48546.1"/>
    </source>
</evidence>